<keyword evidence="2" id="KW-1185">Reference proteome</keyword>
<proteinExistence type="predicted"/>
<dbReference type="EMBL" id="PXOH01000006">
    <property type="protein sequence ID" value="PSF37841.1"/>
    <property type="molecule type" value="Genomic_DNA"/>
</dbReference>
<dbReference type="SUPFAM" id="SSF82679">
    <property type="entry name" value="N-utilization substance G protein NusG, N-terminal domain"/>
    <property type="match status" value="1"/>
</dbReference>
<organism evidence="1 2">
    <name type="scientific">Aphanothece hegewaldii CCALA 016</name>
    <dbReference type="NCBI Taxonomy" id="2107694"/>
    <lineage>
        <taxon>Bacteria</taxon>
        <taxon>Bacillati</taxon>
        <taxon>Cyanobacteriota</taxon>
        <taxon>Cyanophyceae</taxon>
        <taxon>Oscillatoriophycideae</taxon>
        <taxon>Chroococcales</taxon>
        <taxon>Aphanothecaceae</taxon>
        <taxon>Aphanothece</taxon>
    </lineage>
</organism>
<evidence type="ECO:0000313" key="2">
    <source>
        <dbReference type="Proteomes" id="UP000239001"/>
    </source>
</evidence>
<dbReference type="GO" id="GO:0006354">
    <property type="term" value="P:DNA-templated transcription elongation"/>
    <property type="evidence" value="ECO:0007669"/>
    <property type="project" value="InterPro"/>
</dbReference>
<sequence>MNWYLVSTRPYKREIFLKYLDRAISENKLQELILEVIAPQDKVYQDMVLLQISNLKEARPHLQQIENFQRLEPKPLPIEQIRRMSGEMS</sequence>
<dbReference type="Gene3D" id="3.30.70.940">
    <property type="entry name" value="NusG, N-terminal domain"/>
    <property type="match status" value="1"/>
</dbReference>
<dbReference type="RefSeq" id="WP_106456282.1">
    <property type="nucleotide sequence ID" value="NZ_PXOH01000006.1"/>
</dbReference>
<comment type="caution">
    <text evidence="1">The sequence shown here is derived from an EMBL/GenBank/DDBJ whole genome shotgun (WGS) entry which is preliminary data.</text>
</comment>
<dbReference type="AlphaFoldDB" id="A0A2T1LZK2"/>
<dbReference type="OrthoDB" id="495375at2"/>
<dbReference type="InterPro" id="IPR036735">
    <property type="entry name" value="NGN_dom_sf"/>
</dbReference>
<reference evidence="1 2" key="1">
    <citation type="submission" date="2018-03" db="EMBL/GenBank/DDBJ databases">
        <title>The ancient ancestry and fast evolution of plastids.</title>
        <authorList>
            <person name="Moore K.R."/>
            <person name="Magnabosco C."/>
            <person name="Momper L."/>
            <person name="Gold D.A."/>
            <person name="Bosak T."/>
            <person name="Fournier G.P."/>
        </authorList>
    </citation>
    <scope>NUCLEOTIDE SEQUENCE [LARGE SCALE GENOMIC DNA]</scope>
    <source>
        <strain evidence="1 2">CCALA 016</strain>
    </source>
</reference>
<evidence type="ECO:0000313" key="1">
    <source>
        <dbReference type="EMBL" id="PSF37841.1"/>
    </source>
</evidence>
<name>A0A2T1LZK2_9CHRO</name>
<gene>
    <name evidence="1" type="ORF">C7H19_07605</name>
</gene>
<reference evidence="1 2" key="2">
    <citation type="submission" date="2018-03" db="EMBL/GenBank/DDBJ databases">
        <authorList>
            <person name="Keele B.F."/>
        </authorList>
    </citation>
    <scope>NUCLEOTIDE SEQUENCE [LARGE SCALE GENOMIC DNA]</scope>
    <source>
        <strain evidence="1 2">CCALA 016</strain>
    </source>
</reference>
<dbReference type="Proteomes" id="UP000239001">
    <property type="component" value="Unassembled WGS sequence"/>
</dbReference>
<accession>A0A2T1LZK2</accession>
<protein>
    <recommendedName>
        <fullName evidence="3">Chromosome segregation ATPase</fullName>
    </recommendedName>
</protein>
<evidence type="ECO:0008006" key="3">
    <source>
        <dbReference type="Google" id="ProtNLM"/>
    </source>
</evidence>